<dbReference type="EMBL" id="LCQQ01000078">
    <property type="protein sequence ID" value="KKW18626.1"/>
    <property type="molecule type" value="Genomic_DNA"/>
</dbReference>
<dbReference type="NCBIfam" id="TIGR00043">
    <property type="entry name" value="rRNA maturation RNase YbeY"/>
    <property type="match status" value="1"/>
</dbReference>
<organism evidence="8 9">
    <name type="scientific">Candidatus Adlerbacteria bacterium GW2011_GWC1_50_9</name>
    <dbReference type="NCBI Taxonomy" id="1618608"/>
    <lineage>
        <taxon>Bacteria</taxon>
        <taxon>Candidatus Adleribacteriota</taxon>
    </lineage>
</organism>
<evidence type="ECO:0000256" key="7">
    <source>
        <dbReference type="HAMAP-Rule" id="MF_00009"/>
    </source>
</evidence>
<comment type="cofactor">
    <cofactor evidence="7">
        <name>Zn(2+)</name>
        <dbReference type="ChEBI" id="CHEBI:29105"/>
    </cofactor>
    <text evidence="7">Binds 1 zinc ion.</text>
</comment>
<keyword evidence="7" id="KW-0698">rRNA processing</keyword>
<dbReference type="GO" id="GO:0008270">
    <property type="term" value="F:zinc ion binding"/>
    <property type="evidence" value="ECO:0007669"/>
    <property type="project" value="UniProtKB-UniRule"/>
</dbReference>
<gene>
    <name evidence="7" type="primary">ybeY</name>
    <name evidence="8" type="ORF">UY61_C0078G0006</name>
</gene>
<keyword evidence="2 7" id="KW-0540">Nuclease</keyword>
<dbReference type="GO" id="GO:0006364">
    <property type="term" value="P:rRNA processing"/>
    <property type="evidence" value="ECO:0007669"/>
    <property type="project" value="UniProtKB-UniRule"/>
</dbReference>
<dbReference type="AlphaFoldDB" id="A0A0G1WIP7"/>
<keyword evidence="7" id="KW-0963">Cytoplasm</keyword>
<evidence type="ECO:0000256" key="3">
    <source>
        <dbReference type="ARBA" id="ARBA00022723"/>
    </source>
</evidence>
<name>A0A0G1WIP7_9BACT</name>
<dbReference type="GO" id="GO:0005737">
    <property type="term" value="C:cytoplasm"/>
    <property type="evidence" value="ECO:0007669"/>
    <property type="project" value="UniProtKB-SubCell"/>
</dbReference>
<feature type="binding site" evidence="7">
    <location>
        <position position="173"/>
    </location>
    <ligand>
        <name>Zn(2+)</name>
        <dbReference type="ChEBI" id="CHEBI:29105"/>
        <note>catalytic</note>
    </ligand>
</feature>
<keyword evidence="5 7" id="KW-0378">Hydrolase</keyword>
<comment type="similarity">
    <text evidence="1 7">Belongs to the endoribonuclease YbeY family.</text>
</comment>
<evidence type="ECO:0000256" key="6">
    <source>
        <dbReference type="ARBA" id="ARBA00022833"/>
    </source>
</evidence>
<comment type="subcellular location">
    <subcellularLocation>
        <location evidence="7">Cytoplasm</location>
    </subcellularLocation>
</comment>
<comment type="caution">
    <text evidence="8">The sequence shown here is derived from an EMBL/GenBank/DDBJ whole genome shotgun (WGS) entry which is preliminary data.</text>
</comment>
<reference evidence="8 9" key="1">
    <citation type="journal article" date="2015" name="Nature">
        <title>rRNA introns, odd ribosomes, and small enigmatic genomes across a large radiation of phyla.</title>
        <authorList>
            <person name="Brown C.T."/>
            <person name="Hug L.A."/>
            <person name="Thomas B.C."/>
            <person name="Sharon I."/>
            <person name="Castelle C.J."/>
            <person name="Singh A."/>
            <person name="Wilkins M.J."/>
            <person name="Williams K.H."/>
            <person name="Banfield J.F."/>
        </authorList>
    </citation>
    <scope>NUCLEOTIDE SEQUENCE [LARGE SCALE GENOMIC DNA]</scope>
</reference>
<evidence type="ECO:0000256" key="4">
    <source>
        <dbReference type="ARBA" id="ARBA00022759"/>
    </source>
</evidence>
<dbReference type="InterPro" id="IPR002036">
    <property type="entry name" value="YbeY"/>
</dbReference>
<dbReference type="Pfam" id="PF02130">
    <property type="entry name" value="YbeY"/>
    <property type="match status" value="1"/>
</dbReference>
<dbReference type="InterPro" id="IPR023091">
    <property type="entry name" value="MetalPrtase_cat_dom_sf_prd"/>
</dbReference>
<keyword evidence="6 7" id="KW-0862">Zinc</keyword>
<accession>A0A0G1WIP7</accession>
<evidence type="ECO:0000256" key="2">
    <source>
        <dbReference type="ARBA" id="ARBA00022722"/>
    </source>
</evidence>
<proteinExistence type="inferred from homology"/>
<dbReference type="Proteomes" id="UP000034201">
    <property type="component" value="Unassembled WGS sequence"/>
</dbReference>
<keyword evidence="3 7" id="KW-0479">Metal-binding</keyword>
<evidence type="ECO:0000256" key="5">
    <source>
        <dbReference type="ARBA" id="ARBA00022801"/>
    </source>
</evidence>
<protein>
    <recommendedName>
        <fullName evidence="7">Endoribonuclease YbeY</fullName>
        <ecNumber evidence="7">3.1.-.-</ecNumber>
    </recommendedName>
</protein>
<evidence type="ECO:0000313" key="9">
    <source>
        <dbReference type="Proteomes" id="UP000034201"/>
    </source>
</evidence>
<feature type="binding site" evidence="7">
    <location>
        <position position="177"/>
    </location>
    <ligand>
        <name>Zn(2+)</name>
        <dbReference type="ChEBI" id="CHEBI:29105"/>
        <note>catalytic</note>
    </ligand>
</feature>
<sequence>MSINVEVSKTGNESPLATIRKFSRKVQGTGLVKTARKRRYFARDTSKIVKKKRALKLLKRRAEYRQLVKEGKVVEAPQRRSPYTRPNRPRVPFEKMAHAILGSQYELSLVICGDTLASSLNRTYRKKVYPANVLSFPIGKKEGEIFLNIRASEREARTFGIPAREHIAHLFVHGCFHLKGYMHGEKMEREEGRILRAFGFRRA</sequence>
<dbReference type="GO" id="GO:0004222">
    <property type="term" value="F:metalloendopeptidase activity"/>
    <property type="evidence" value="ECO:0007669"/>
    <property type="project" value="InterPro"/>
</dbReference>
<dbReference type="GO" id="GO:0004521">
    <property type="term" value="F:RNA endonuclease activity"/>
    <property type="evidence" value="ECO:0007669"/>
    <property type="project" value="UniProtKB-UniRule"/>
</dbReference>
<dbReference type="EC" id="3.1.-.-" evidence="7"/>
<keyword evidence="7" id="KW-0690">Ribosome biogenesis</keyword>
<dbReference type="Gene3D" id="3.40.390.30">
    <property type="entry name" value="Metalloproteases ('zincins'), catalytic domain"/>
    <property type="match status" value="1"/>
</dbReference>
<comment type="function">
    <text evidence="7">Single strand-specific metallo-endoribonuclease involved in late-stage 70S ribosome quality control and in maturation of the 3' terminus of the 16S rRNA.</text>
</comment>
<feature type="binding site" evidence="7">
    <location>
        <position position="183"/>
    </location>
    <ligand>
        <name>Zn(2+)</name>
        <dbReference type="ChEBI" id="CHEBI:29105"/>
        <note>catalytic</note>
    </ligand>
</feature>
<keyword evidence="4 7" id="KW-0255">Endonuclease</keyword>
<evidence type="ECO:0000256" key="1">
    <source>
        <dbReference type="ARBA" id="ARBA00010875"/>
    </source>
</evidence>
<dbReference type="SUPFAM" id="SSF55486">
    <property type="entry name" value="Metalloproteases ('zincins'), catalytic domain"/>
    <property type="match status" value="1"/>
</dbReference>
<dbReference type="HAMAP" id="MF_00009">
    <property type="entry name" value="Endoribonucl_YbeY"/>
    <property type="match status" value="1"/>
</dbReference>
<evidence type="ECO:0000313" key="8">
    <source>
        <dbReference type="EMBL" id="KKW18626.1"/>
    </source>
</evidence>